<dbReference type="PANTHER" id="PTHR30349:SF41">
    <property type="entry name" value="INTEGRASE_RECOMBINASE PROTEIN MJ0367-RELATED"/>
    <property type="match status" value="1"/>
</dbReference>
<accession>A0A968KUK8</accession>
<evidence type="ECO:0000256" key="1">
    <source>
        <dbReference type="ARBA" id="ARBA00008857"/>
    </source>
</evidence>
<dbReference type="InterPro" id="IPR013762">
    <property type="entry name" value="Integrase-like_cat_sf"/>
</dbReference>
<dbReference type="Pfam" id="PF00589">
    <property type="entry name" value="Phage_integrase"/>
    <property type="match status" value="1"/>
</dbReference>
<protein>
    <submittedName>
        <fullName evidence="5">Tyrosine-type recombinase/integrase</fullName>
    </submittedName>
</protein>
<evidence type="ECO:0000256" key="3">
    <source>
        <dbReference type="ARBA" id="ARBA00023172"/>
    </source>
</evidence>
<comment type="caution">
    <text evidence="5">The sequence shown here is derived from an EMBL/GenBank/DDBJ whole genome shotgun (WGS) entry which is preliminary data.</text>
</comment>
<sequence>MDELTYNHALLARKTISQTFALTDLSCKEVTEKSYQKQISYFLSELGSQPISMLHEAIKAFITQERASASTKKIRQFALLKYFKTVLEDSPLERAKIEQYIKAIPIEKKATLALNEEQALTLDQVNFIKRLPLTLKQQACFLGLLETGLRASELLSIKLSDIQPSNHSQAVSMVKVLGKGNKTREIYLNNEIIELAKSAYQGSTYLFEGDPKNGKPAPINYQTLHATVKAIGKKAGLKKVLHPHMLRHTFATLALKHGKKSIKAISTYLGHASTAITQDVYMHDNFEAKDFEDI</sequence>
<dbReference type="Proteomes" id="UP000711995">
    <property type="component" value="Unassembled WGS sequence"/>
</dbReference>
<dbReference type="PROSITE" id="PS51898">
    <property type="entry name" value="TYR_RECOMBINASE"/>
    <property type="match status" value="1"/>
</dbReference>
<comment type="similarity">
    <text evidence="1">Belongs to the 'phage' integrase family.</text>
</comment>
<proteinExistence type="inferred from homology"/>
<keyword evidence="6" id="KW-1185">Reference proteome</keyword>
<evidence type="ECO:0000259" key="4">
    <source>
        <dbReference type="PROSITE" id="PS51898"/>
    </source>
</evidence>
<evidence type="ECO:0000256" key="2">
    <source>
        <dbReference type="ARBA" id="ARBA00023125"/>
    </source>
</evidence>
<dbReference type="InterPro" id="IPR002104">
    <property type="entry name" value="Integrase_catalytic"/>
</dbReference>
<evidence type="ECO:0000313" key="5">
    <source>
        <dbReference type="EMBL" id="NIZ41581.1"/>
    </source>
</evidence>
<name>A0A968KUK8_9SPIO</name>
<dbReference type="AlphaFoldDB" id="A0A968KUK8"/>
<dbReference type="GO" id="GO:0015074">
    <property type="term" value="P:DNA integration"/>
    <property type="evidence" value="ECO:0007669"/>
    <property type="project" value="InterPro"/>
</dbReference>
<dbReference type="InterPro" id="IPR050090">
    <property type="entry name" value="Tyrosine_recombinase_XerCD"/>
</dbReference>
<keyword evidence="3" id="KW-0233">DNA recombination</keyword>
<dbReference type="RefSeq" id="WP_167701202.1">
    <property type="nucleotide sequence ID" value="NZ_CP118180.1"/>
</dbReference>
<reference evidence="5 6" key="1">
    <citation type="submission" date="2020-03" db="EMBL/GenBank/DDBJ databases">
        <title>Spirochaetal bacteria isolated from arthropods constitute a novel genus Entomospira genus novum within the order Spirochaetales.</title>
        <authorList>
            <person name="Grana-Miraglia L."/>
            <person name="Sikutova S."/>
            <person name="Fingerle V."/>
            <person name="Sing A."/>
            <person name="Castillo-Ramirez S."/>
            <person name="Margos G."/>
            <person name="Rudolf I."/>
        </authorList>
    </citation>
    <scope>NUCLEOTIDE SEQUENCE [LARGE SCALE GENOMIC DNA]</scope>
    <source>
        <strain evidence="5 6">BR193</strain>
    </source>
</reference>
<dbReference type="InterPro" id="IPR011010">
    <property type="entry name" value="DNA_brk_join_enz"/>
</dbReference>
<feature type="domain" description="Tyr recombinase" evidence="4">
    <location>
        <begin position="115"/>
        <end position="294"/>
    </location>
</feature>
<evidence type="ECO:0000313" key="6">
    <source>
        <dbReference type="Proteomes" id="UP000711995"/>
    </source>
</evidence>
<dbReference type="PANTHER" id="PTHR30349">
    <property type="entry name" value="PHAGE INTEGRASE-RELATED"/>
    <property type="match status" value="1"/>
</dbReference>
<dbReference type="EMBL" id="JAATLJ010000007">
    <property type="protein sequence ID" value="NIZ41581.1"/>
    <property type="molecule type" value="Genomic_DNA"/>
</dbReference>
<organism evidence="5 6">
    <name type="scientific">Entomospira entomophila</name>
    <dbReference type="NCBI Taxonomy" id="2719988"/>
    <lineage>
        <taxon>Bacteria</taxon>
        <taxon>Pseudomonadati</taxon>
        <taxon>Spirochaetota</taxon>
        <taxon>Spirochaetia</taxon>
        <taxon>Spirochaetales</taxon>
        <taxon>Spirochaetaceae</taxon>
        <taxon>Entomospira</taxon>
    </lineage>
</organism>
<gene>
    <name evidence="5" type="ORF">HCT14_08665</name>
</gene>
<dbReference type="SUPFAM" id="SSF56349">
    <property type="entry name" value="DNA breaking-rejoining enzymes"/>
    <property type="match status" value="1"/>
</dbReference>
<keyword evidence="2" id="KW-0238">DNA-binding</keyword>
<dbReference type="GO" id="GO:0006310">
    <property type="term" value="P:DNA recombination"/>
    <property type="evidence" value="ECO:0007669"/>
    <property type="project" value="UniProtKB-KW"/>
</dbReference>
<dbReference type="Gene3D" id="1.10.443.10">
    <property type="entry name" value="Intergrase catalytic core"/>
    <property type="match status" value="1"/>
</dbReference>
<dbReference type="GO" id="GO:0003677">
    <property type="term" value="F:DNA binding"/>
    <property type="evidence" value="ECO:0007669"/>
    <property type="project" value="UniProtKB-KW"/>
</dbReference>